<dbReference type="Proteomes" id="UP000029120">
    <property type="component" value="Chromosome 8"/>
</dbReference>
<protein>
    <submittedName>
        <fullName evidence="1">Uncharacterized protein</fullName>
    </submittedName>
</protein>
<sequence length="178" mass="20354">MLPNDSLPLHHHLVRLFAGILLTGAVVFIRDLSDDVSSEQKASATVQTLLFHYHSVSIVGRAHELQLMDHGPIPSPTEFHFLMKLVPSLGSCFLRLRSRNPASYRRSTGKVSYSQSVLVTEILLLKERLCNVLAHEFQQLWLISNLTIYSKFDILFDVRRAGRYNWFENSFNVTIQSD</sequence>
<proteinExistence type="predicted"/>
<reference evidence="2" key="1">
    <citation type="journal article" date="2015" name="Nat. Plants">
        <title>Genome expansion of Arabis alpina linked with retrotransposition and reduced symmetric DNA methylation.</title>
        <authorList>
            <person name="Willing E.M."/>
            <person name="Rawat V."/>
            <person name="Mandakova T."/>
            <person name="Maumus F."/>
            <person name="James G.V."/>
            <person name="Nordstroem K.J."/>
            <person name="Becker C."/>
            <person name="Warthmann N."/>
            <person name="Chica C."/>
            <person name="Szarzynska B."/>
            <person name="Zytnicki M."/>
            <person name="Albani M.C."/>
            <person name="Kiefer C."/>
            <person name="Bergonzi S."/>
            <person name="Castaings L."/>
            <person name="Mateos J.L."/>
            <person name="Berns M.C."/>
            <person name="Bujdoso N."/>
            <person name="Piofczyk T."/>
            <person name="de Lorenzo L."/>
            <person name="Barrero-Sicilia C."/>
            <person name="Mateos I."/>
            <person name="Piednoel M."/>
            <person name="Hagmann J."/>
            <person name="Chen-Min-Tao R."/>
            <person name="Iglesias-Fernandez R."/>
            <person name="Schuster S.C."/>
            <person name="Alonso-Blanco C."/>
            <person name="Roudier F."/>
            <person name="Carbonero P."/>
            <person name="Paz-Ares J."/>
            <person name="Davis S.J."/>
            <person name="Pecinka A."/>
            <person name="Quesneville H."/>
            <person name="Colot V."/>
            <person name="Lysak M.A."/>
            <person name="Weigel D."/>
            <person name="Coupland G."/>
            <person name="Schneeberger K."/>
        </authorList>
    </citation>
    <scope>NUCLEOTIDE SEQUENCE [LARGE SCALE GENOMIC DNA]</scope>
    <source>
        <strain evidence="2">cv. Pajares</strain>
    </source>
</reference>
<name>A0A087G998_ARAAL</name>
<gene>
    <name evidence="1" type="ordered locus">AALP_Aa8g250100</name>
</gene>
<organism evidence="1 2">
    <name type="scientific">Arabis alpina</name>
    <name type="common">Alpine rock-cress</name>
    <dbReference type="NCBI Taxonomy" id="50452"/>
    <lineage>
        <taxon>Eukaryota</taxon>
        <taxon>Viridiplantae</taxon>
        <taxon>Streptophyta</taxon>
        <taxon>Embryophyta</taxon>
        <taxon>Tracheophyta</taxon>
        <taxon>Spermatophyta</taxon>
        <taxon>Magnoliopsida</taxon>
        <taxon>eudicotyledons</taxon>
        <taxon>Gunneridae</taxon>
        <taxon>Pentapetalae</taxon>
        <taxon>rosids</taxon>
        <taxon>malvids</taxon>
        <taxon>Brassicales</taxon>
        <taxon>Brassicaceae</taxon>
        <taxon>Arabideae</taxon>
        <taxon>Arabis</taxon>
    </lineage>
</organism>
<dbReference type="EMBL" id="CM002876">
    <property type="protein sequence ID" value="KFK26450.1"/>
    <property type="molecule type" value="Genomic_DNA"/>
</dbReference>
<evidence type="ECO:0000313" key="2">
    <source>
        <dbReference type="Proteomes" id="UP000029120"/>
    </source>
</evidence>
<accession>A0A087G998</accession>
<evidence type="ECO:0000313" key="1">
    <source>
        <dbReference type="EMBL" id="KFK26450.1"/>
    </source>
</evidence>
<keyword evidence="2" id="KW-1185">Reference proteome</keyword>
<dbReference type="AlphaFoldDB" id="A0A087G998"/>
<dbReference type="Gramene" id="KFK26450">
    <property type="protein sequence ID" value="KFK26450"/>
    <property type="gene ID" value="AALP_AA8G250100"/>
</dbReference>